<dbReference type="RefSeq" id="WP_190069973.1">
    <property type="nucleotide sequence ID" value="NZ_BNBM01000004.1"/>
</dbReference>
<keyword evidence="7" id="KW-1185">Reference proteome</keyword>
<dbReference type="InterPro" id="IPR000485">
    <property type="entry name" value="AsnC-type_HTH_dom"/>
</dbReference>
<dbReference type="InterPro" id="IPR036390">
    <property type="entry name" value="WH_DNA-bd_sf"/>
</dbReference>
<dbReference type="SUPFAM" id="SSF46785">
    <property type="entry name" value="Winged helix' DNA-binding domain"/>
    <property type="match status" value="1"/>
</dbReference>
<evidence type="ECO:0000259" key="4">
    <source>
        <dbReference type="Pfam" id="PF13404"/>
    </source>
</evidence>
<dbReference type="InterPro" id="IPR054609">
    <property type="entry name" value="PF0864-like_C"/>
</dbReference>
<dbReference type="InterPro" id="IPR011991">
    <property type="entry name" value="ArsR-like_HTH"/>
</dbReference>
<protein>
    <submittedName>
        <fullName evidence="6">AsnC family transcriptional regulator</fullName>
    </submittedName>
</protein>
<keyword evidence="3" id="KW-0804">Transcription</keyword>
<feature type="domain" description="HTH asnC-type" evidence="4">
    <location>
        <begin position="6"/>
        <end position="46"/>
    </location>
</feature>
<dbReference type="PRINTS" id="PR00033">
    <property type="entry name" value="HTHASNC"/>
</dbReference>
<proteinExistence type="predicted"/>
<dbReference type="InterPro" id="IPR036388">
    <property type="entry name" value="WH-like_DNA-bd_sf"/>
</dbReference>
<dbReference type="SMART" id="SM00344">
    <property type="entry name" value="HTH_ASNC"/>
    <property type="match status" value="1"/>
</dbReference>
<name>A0ABV1XLR3_9ACTN</name>
<evidence type="ECO:0000256" key="2">
    <source>
        <dbReference type="ARBA" id="ARBA00023125"/>
    </source>
</evidence>
<feature type="domain" description="Transcriptional regulatory protein PF0864-like C-terminal" evidence="5">
    <location>
        <begin position="81"/>
        <end position="140"/>
    </location>
</feature>
<organism evidence="6 7">
    <name type="scientific">Streptomyces lanatus</name>
    <dbReference type="NCBI Taxonomy" id="66900"/>
    <lineage>
        <taxon>Bacteria</taxon>
        <taxon>Bacillati</taxon>
        <taxon>Actinomycetota</taxon>
        <taxon>Actinomycetes</taxon>
        <taxon>Kitasatosporales</taxon>
        <taxon>Streptomycetaceae</taxon>
        <taxon>Streptomyces</taxon>
    </lineage>
</organism>
<dbReference type="Gene3D" id="1.10.10.10">
    <property type="entry name" value="Winged helix-like DNA-binding domain superfamily/Winged helix DNA-binding domain"/>
    <property type="match status" value="2"/>
</dbReference>
<dbReference type="SUPFAM" id="SSF54909">
    <property type="entry name" value="Dimeric alpha+beta barrel"/>
    <property type="match status" value="1"/>
</dbReference>
<dbReference type="EMBL" id="JBEPFB010000003">
    <property type="protein sequence ID" value="MER7372521.1"/>
    <property type="molecule type" value="Genomic_DNA"/>
</dbReference>
<dbReference type="InterPro" id="IPR019888">
    <property type="entry name" value="Tscrpt_reg_AsnC-like"/>
</dbReference>
<dbReference type="InterPro" id="IPR011008">
    <property type="entry name" value="Dimeric_a/b-barrel"/>
</dbReference>
<dbReference type="SUPFAM" id="SSF55486">
    <property type="entry name" value="Metalloproteases ('zincins'), catalytic domain"/>
    <property type="match status" value="1"/>
</dbReference>
<dbReference type="PANTHER" id="PTHR30154:SF34">
    <property type="entry name" value="TRANSCRIPTIONAL REGULATOR AZLB"/>
    <property type="match status" value="1"/>
</dbReference>
<reference evidence="6 7" key="1">
    <citation type="submission" date="2024-06" db="EMBL/GenBank/DDBJ databases">
        <title>The Natural Products Discovery Center: Release of the First 8490 Sequenced Strains for Exploring Actinobacteria Biosynthetic Diversity.</title>
        <authorList>
            <person name="Kalkreuter E."/>
            <person name="Kautsar S.A."/>
            <person name="Yang D."/>
            <person name="Bader C.D."/>
            <person name="Teijaro C.N."/>
            <person name="Fluegel L."/>
            <person name="Davis C.M."/>
            <person name="Simpson J.R."/>
            <person name="Lauterbach L."/>
            <person name="Steele A.D."/>
            <person name="Gui C."/>
            <person name="Meng S."/>
            <person name="Li G."/>
            <person name="Viehrig K."/>
            <person name="Ye F."/>
            <person name="Su P."/>
            <person name="Kiefer A.F."/>
            <person name="Nichols A."/>
            <person name="Cepeda A.J."/>
            <person name="Yan W."/>
            <person name="Fan B."/>
            <person name="Jiang Y."/>
            <person name="Adhikari A."/>
            <person name="Zheng C.-J."/>
            <person name="Schuster L."/>
            <person name="Cowan T.M."/>
            <person name="Smanski M.J."/>
            <person name="Chevrette M.G."/>
            <person name="De Carvalho L.P.S."/>
            <person name="Shen B."/>
        </authorList>
    </citation>
    <scope>NUCLEOTIDE SEQUENCE [LARGE SCALE GENOMIC DNA]</scope>
    <source>
        <strain evidence="6 7">NPDC000155</strain>
    </source>
</reference>
<keyword evidence="2" id="KW-0238">DNA-binding</keyword>
<evidence type="ECO:0000313" key="6">
    <source>
        <dbReference type="EMBL" id="MER7372521.1"/>
    </source>
</evidence>
<accession>A0ABV1XLR3</accession>
<dbReference type="Pfam" id="PF13404">
    <property type="entry name" value="HTH_AsnC-type"/>
    <property type="match status" value="2"/>
</dbReference>
<dbReference type="Pfam" id="PF22482">
    <property type="entry name" value="AsnC_trans_reg_3"/>
    <property type="match status" value="1"/>
</dbReference>
<comment type="caution">
    <text evidence="6">The sequence shown here is derived from an EMBL/GenBank/DDBJ whole genome shotgun (WGS) entry which is preliminary data.</text>
</comment>
<evidence type="ECO:0000256" key="1">
    <source>
        <dbReference type="ARBA" id="ARBA00023015"/>
    </source>
</evidence>
<feature type="domain" description="HTH asnC-type" evidence="4">
    <location>
        <begin position="177"/>
        <end position="214"/>
    </location>
</feature>
<sequence length="442" mass="48067">MQDQELSELDLTIVNALQIQPRAPWSLLGQVLGVDPVTVARRWQRLTDSGAAWVSGHMAPTTDDRVMAQVEIVTAAAQATRVAEVLARDISTLSVKQTSGARDILAIVWAYGLDELADYIGERIARCPGVRSTRSHVITDAPFEGSRWRLRALSAEQRALMRPPERPSVPAEPLRPLDRRIVVALGEDGRMPVSELAERAGTSVATARRRLGHLLAAGQLVLRCSLARPLTGWPVTAVYFASVPAGQLDAAAAALRTLPSDVANDPRYPDGITRVMQESQRFYRQELGVTFRLNNPAVEVVSGNHGRAWYENTPNGGEEYWWVVFNMQQELMARFGLGSPDPRWLCVGEISAEKAGVSGGGGGSGWVILSGHDADGAAGTNGAMNRWYGGMVHELGHAFGLPDSTHTDGTPMSASFYDYPNCHFNQQQKTGMLNGPYGRFLS</sequence>
<dbReference type="Gene3D" id="3.30.70.920">
    <property type="match status" value="1"/>
</dbReference>
<keyword evidence="1" id="KW-0805">Transcription regulation</keyword>
<dbReference type="CDD" id="cd00090">
    <property type="entry name" value="HTH_ARSR"/>
    <property type="match status" value="1"/>
</dbReference>
<evidence type="ECO:0000256" key="3">
    <source>
        <dbReference type="ARBA" id="ARBA00023163"/>
    </source>
</evidence>
<evidence type="ECO:0000259" key="5">
    <source>
        <dbReference type="Pfam" id="PF22482"/>
    </source>
</evidence>
<evidence type="ECO:0000313" key="7">
    <source>
        <dbReference type="Proteomes" id="UP001486207"/>
    </source>
</evidence>
<dbReference type="Proteomes" id="UP001486207">
    <property type="component" value="Unassembled WGS sequence"/>
</dbReference>
<dbReference type="PANTHER" id="PTHR30154">
    <property type="entry name" value="LEUCINE-RESPONSIVE REGULATORY PROTEIN"/>
    <property type="match status" value="1"/>
</dbReference>
<gene>
    <name evidence="6" type="ORF">ABT384_07625</name>
</gene>